<dbReference type="RefSeq" id="XP_016210059.1">
    <property type="nucleotide sequence ID" value="XM_016362094.1"/>
</dbReference>
<dbReference type="SMART" id="SM00564">
    <property type="entry name" value="PQQ"/>
    <property type="match status" value="5"/>
</dbReference>
<dbReference type="PANTHER" id="PTHR32303">
    <property type="entry name" value="QUINOPROTEIN ALCOHOL DEHYDROGENASE (CYTOCHROME C)"/>
    <property type="match status" value="1"/>
</dbReference>
<dbReference type="OrthoDB" id="416253at2759"/>
<name>A0A0D2A1I3_9PEZI</name>
<feature type="domain" description="Pyrrolo-quinoline quinone repeat" evidence="6">
    <location>
        <begin position="37"/>
        <end position="319"/>
    </location>
</feature>
<comment type="cofactor">
    <cofactor evidence="1">
        <name>pyrroloquinoline quinone</name>
        <dbReference type="ChEBI" id="CHEBI:58442"/>
    </cofactor>
</comment>
<dbReference type="VEuPathDB" id="FungiDB:PV09_08230"/>
<gene>
    <name evidence="7" type="ORF">PV09_08230</name>
</gene>
<dbReference type="GO" id="GO:0016491">
    <property type="term" value="F:oxidoreductase activity"/>
    <property type="evidence" value="ECO:0007669"/>
    <property type="project" value="UniProtKB-KW"/>
</dbReference>
<sequence length="618" mass="65642">MFSSLVELLAGSLLFFSTVSAADTGAPKSAPDQFSDWTGWGSNIYNNRWSTSTEINSTTIADLKQNCKFDYPLGVSATPVVHNNTVYYPTSNGSFYALAYGTCKFRWQINVTKICYDEEPLTGFVLENSLPMSRTSPQLDLENGIIYFGTQAHALLVAANLTTGEVLGTIRVHDHPLAILTMSPTLYEGNIYIGASSQESSATVNTSYPCCSFIGKFASYNFDLKTRNFTERWHIDTLPANSGWSGAGVWGSQPAIDPVRGQVFFGTGNTYVYPDSYLHCVNETSACMPDDVSQESVFAVDMNTGKVNWRQRISPLDGWVMVCGYAGAPTSASPLCPDRPGPDADFGMAPTFVPAALGDGTTGNDTVVIGQKSGNLYSFNAVTGDVQWSIITSPDSGTTGGPGAMSWGMATDDKSIYFTAINFGAVNWTLQPGNGPQINNSAWGAANLKTGALEWEVPVPDLQLAYTPPAVVNDIILVGRSGSRAVVNSDTTGQTTGAVVALAKSNGNTLQTWPVDSIQRGGVLVAGGFMMFGSGYHYQNSFKTGSFYVYGLPDAIEQAKIDPTVTTDSPDPSTGSEGTGTSGAPSSTTSKKSTAARGVVLNMVSPLLGLALFMCLFA</sequence>
<feature type="compositionally biased region" description="Low complexity" evidence="4">
    <location>
        <begin position="582"/>
        <end position="591"/>
    </location>
</feature>
<evidence type="ECO:0000313" key="8">
    <source>
        <dbReference type="Proteomes" id="UP000053259"/>
    </source>
</evidence>
<dbReference type="GeneID" id="27316203"/>
<evidence type="ECO:0000256" key="2">
    <source>
        <dbReference type="ARBA" id="ARBA00008156"/>
    </source>
</evidence>
<evidence type="ECO:0000256" key="1">
    <source>
        <dbReference type="ARBA" id="ARBA00001931"/>
    </source>
</evidence>
<dbReference type="SUPFAM" id="SSF50998">
    <property type="entry name" value="Quinoprotein alcohol dehydrogenase-like"/>
    <property type="match status" value="2"/>
</dbReference>
<dbReference type="AlphaFoldDB" id="A0A0D2A1I3"/>
<evidence type="ECO:0000259" key="6">
    <source>
        <dbReference type="Pfam" id="PF01011"/>
    </source>
</evidence>
<evidence type="ECO:0000256" key="3">
    <source>
        <dbReference type="ARBA" id="ARBA00023002"/>
    </source>
</evidence>
<dbReference type="PANTHER" id="PTHR32303:SF10">
    <property type="entry name" value="OUTER MEMBRANE PROTEIN ASSEMBLY FACTOR BAMB"/>
    <property type="match status" value="1"/>
</dbReference>
<dbReference type="InterPro" id="IPR011047">
    <property type="entry name" value="Quinoprotein_ADH-like_sf"/>
</dbReference>
<reference evidence="7 8" key="1">
    <citation type="submission" date="2015-01" db="EMBL/GenBank/DDBJ databases">
        <title>The Genome Sequence of Ochroconis gallopava CBS43764.</title>
        <authorList>
            <consortium name="The Broad Institute Genomics Platform"/>
            <person name="Cuomo C."/>
            <person name="de Hoog S."/>
            <person name="Gorbushina A."/>
            <person name="Stielow B."/>
            <person name="Teixiera M."/>
            <person name="Abouelleil A."/>
            <person name="Chapman S.B."/>
            <person name="Priest M."/>
            <person name="Young S.K."/>
            <person name="Wortman J."/>
            <person name="Nusbaum C."/>
            <person name="Birren B."/>
        </authorList>
    </citation>
    <scope>NUCLEOTIDE SEQUENCE [LARGE SCALE GENOMIC DNA]</scope>
    <source>
        <strain evidence="7 8">CBS 43764</strain>
    </source>
</reference>
<dbReference type="InterPro" id="IPR018391">
    <property type="entry name" value="PQQ_b-propeller_rpt"/>
</dbReference>
<evidence type="ECO:0000313" key="7">
    <source>
        <dbReference type="EMBL" id="KIW00190.1"/>
    </source>
</evidence>
<dbReference type="Gene3D" id="2.140.10.10">
    <property type="entry name" value="Quinoprotein alcohol dehydrogenase-like superfamily"/>
    <property type="match status" value="1"/>
</dbReference>
<dbReference type="Proteomes" id="UP000053259">
    <property type="component" value="Unassembled WGS sequence"/>
</dbReference>
<feature type="region of interest" description="Disordered" evidence="4">
    <location>
        <begin position="561"/>
        <end position="591"/>
    </location>
</feature>
<organism evidence="7 8">
    <name type="scientific">Verruconis gallopava</name>
    <dbReference type="NCBI Taxonomy" id="253628"/>
    <lineage>
        <taxon>Eukaryota</taxon>
        <taxon>Fungi</taxon>
        <taxon>Dikarya</taxon>
        <taxon>Ascomycota</taxon>
        <taxon>Pezizomycotina</taxon>
        <taxon>Dothideomycetes</taxon>
        <taxon>Pleosporomycetidae</taxon>
        <taxon>Venturiales</taxon>
        <taxon>Sympoventuriaceae</taxon>
        <taxon>Verruconis</taxon>
    </lineage>
</organism>
<feature type="signal peptide" evidence="5">
    <location>
        <begin position="1"/>
        <end position="21"/>
    </location>
</feature>
<dbReference type="Gene3D" id="2.130.10.10">
    <property type="entry name" value="YVTN repeat-like/Quinoprotein amine dehydrogenase"/>
    <property type="match status" value="1"/>
</dbReference>
<keyword evidence="3" id="KW-0560">Oxidoreductase</keyword>
<evidence type="ECO:0000256" key="4">
    <source>
        <dbReference type="SAM" id="MobiDB-lite"/>
    </source>
</evidence>
<dbReference type="InParanoid" id="A0A0D2A1I3"/>
<comment type="similarity">
    <text evidence="2">Belongs to the bacterial PQQ dehydrogenase family.</text>
</comment>
<feature type="chain" id="PRO_5002253280" description="Pyrrolo-quinoline quinone repeat domain-containing protein" evidence="5">
    <location>
        <begin position="22"/>
        <end position="618"/>
    </location>
</feature>
<dbReference type="EMBL" id="KN847566">
    <property type="protein sequence ID" value="KIW00190.1"/>
    <property type="molecule type" value="Genomic_DNA"/>
</dbReference>
<dbReference type="STRING" id="253628.A0A0D2A1I3"/>
<accession>A0A0D2A1I3</accession>
<keyword evidence="5" id="KW-0732">Signal</keyword>
<proteinExistence type="inferred from homology"/>
<evidence type="ECO:0000256" key="5">
    <source>
        <dbReference type="SAM" id="SignalP"/>
    </source>
</evidence>
<dbReference type="InterPro" id="IPR015943">
    <property type="entry name" value="WD40/YVTN_repeat-like_dom_sf"/>
</dbReference>
<dbReference type="Pfam" id="PF01011">
    <property type="entry name" value="PQQ"/>
    <property type="match status" value="1"/>
</dbReference>
<keyword evidence="8" id="KW-1185">Reference proteome</keyword>
<protein>
    <recommendedName>
        <fullName evidence="6">Pyrrolo-quinoline quinone repeat domain-containing protein</fullName>
    </recommendedName>
</protein>
<dbReference type="InterPro" id="IPR002372">
    <property type="entry name" value="PQQ_rpt_dom"/>
</dbReference>
<feature type="compositionally biased region" description="Low complexity" evidence="4">
    <location>
        <begin position="562"/>
        <end position="576"/>
    </location>
</feature>
<dbReference type="HOGENOM" id="CLU_020613_0_0_1"/>